<feature type="compositionally biased region" description="Basic and acidic residues" evidence="1">
    <location>
        <begin position="16"/>
        <end position="37"/>
    </location>
</feature>
<reference evidence="2" key="1">
    <citation type="submission" date="2021-06" db="EMBL/GenBank/DDBJ databases">
        <authorList>
            <person name="Kallberg Y."/>
            <person name="Tangrot J."/>
            <person name="Rosling A."/>
        </authorList>
    </citation>
    <scope>NUCLEOTIDE SEQUENCE</scope>
    <source>
        <strain evidence="2">CL551</strain>
    </source>
</reference>
<dbReference type="AlphaFoldDB" id="A0A9N9EKZ5"/>
<accession>A0A9N9EKZ5</accession>
<evidence type="ECO:0000313" key="3">
    <source>
        <dbReference type="Proteomes" id="UP000789342"/>
    </source>
</evidence>
<feature type="compositionally biased region" description="Polar residues" evidence="1">
    <location>
        <begin position="114"/>
        <end position="123"/>
    </location>
</feature>
<dbReference type="EMBL" id="CAJVPV010013211">
    <property type="protein sequence ID" value="CAG8675917.1"/>
    <property type="molecule type" value="Genomic_DNA"/>
</dbReference>
<feature type="compositionally biased region" description="Acidic residues" evidence="1">
    <location>
        <begin position="51"/>
        <end position="64"/>
    </location>
</feature>
<dbReference type="Proteomes" id="UP000789342">
    <property type="component" value="Unassembled WGS sequence"/>
</dbReference>
<gene>
    <name evidence="2" type="ORF">AMORRO_LOCUS11028</name>
</gene>
<protein>
    <submittedName>
        <fullName evidence="2">5361_t:CDS:1</fullName>
    </submittedName>
</protein>
<feature type="region of interest" description="Disordered" evidence="1">
    <location>
        <begin position="1"/>
        <end position="66"/>
    </location>
</feature>
<evidence type="ECO:0000313" key="2">
    <source>
        <dbReference type="EMBL" id="CAG8675917.1"/>
    </source>
</evidence>
<proteinExistence type="predicted"/>
<feature type="compositionally biased region" description="Basic and acidic residues" evidence="1">
    <location>
        <begin position="94"/>
        <end position="109"/>
    </location>
</feature>
<organism evidence="2 3">
    <name type="scientific">Acaulospora morrowiae</name>
    <dbReference type="NCBI Taxonomy" id="94023"/>
    <lineage>
        <taxon>Eukaryota</taxon>
        <taxon>Fungi</taxon>
        <taxon>Fungi incertae sedis</taxon>
        <taxon>Mucoromycota</taxon>
        <taxon>Glomeromycotina</taxon>
        <taxon>Glomeromycetes</taxon>
        <taxon>Diversisporales</taxon>
        <taxon>Acaulosporaceae</taxon>
        <taxon>Acaulospora</taxon>
    </lineage>
</organism>
<feature type="region of interest" description="Disordered" evidence="1">
    <location>
        <begin position="85"/>
        <end position="123"/>
    </location>
</feature>
<evidence type="ECO:0000256" key="1">
    <source>
        <dbReference type="SAM" id="MobiDB-lite"/>
    </source>
</evidence>
<keyword evidence="3" id="KW-1185">Reference proteome</keyword>
<sequence length="123" mass="13200">MLIPTSDITIASCDDLGGRSKKENRELKTDGLTDGRSDASGGGLGCHEDEGTITDDPPDEDKTEDEMKGGTVVINARKLWAPALAGRPIGAQKDGGKESTKKEHNEGYNRQRYIPTTSLLKQA</sequence>
<comment type="caution">
    <text evidence="2">The sequence shown here is derived from an EMBL/GenBank/DDBJ whole genome shotgun (WGS) entry which is preliminary data.</text>
</comment>
<name>A0A9N9EKZ5_9GLOM</name>